<dbReference type="RefSeq" id="WP_344802018.1">
    <property type="nucleotide sequence ID" value="NZ_BAABBO010000001.1"/>
</dbReference>
<keyword evidence="2" id="KW-0445">Lipid transport</keyword>
<reference evidence="6" key="1">
    <citation type="journal article" date="2019" name="Int. J. Syst. Evol. Microbiol.">
        <title>The Global Catalogue of Microorganisms (GCM) 10K type strain sequencing project: providing services to taxonomists for standard genome sequencing and annotation.</title>
        <authorList>
            <consortium name="The Broad Institute Genomics Platform"/>
            <consortium name="The Broad Institute Genome Sequencing Center for Infectious Disease"/>
            <person name="Wu L."/>
            <person name="Ma J."/>
        </authorList>
    </citation>
    <scope>NUCLEOTIDE SEQUENCE [LARGE SCALE GENOMIC DNA]</scope>
    <source>
        <strain evidence="6">JCM 17555</strain>
    </source>
</reference>
<proteinExistence type="predicted"/>
<keyword evidence="6" id="KW-1185">Reference proteome</keyword>
<dbReference type="Pfam" id="PF24694">
    <property type="entry name" value="LNS2_PITM1-3"/>
    <property type="match status" value="1"/>
</dbReference>
<evidence type="ECO:0000313" key="6">
    <source>
        <dbReference type="Proteomes" id="UP001501337"/>
    </source>
</evidence>
<dbReference type="PANTHER" id="PTHR10658">
    <property type="entry name" value="PHOSPHATIDYLINOSITOL TRANSFER PROTEIN"/>
    <property type="match status" value="1"/>
</dbReference>
<gene>
    <name evidence="5" type="ORF">GCM10022278_00080</name>
</gene>
<dbReference type="InterPro" id="IPR031315">
    <property type="entry name" value="LNS2/PITP"/>
</dbReference>
<protein>
    <submittedName>
        <fullName evidence="5">Lipin/Ned1/Smp2 family protein</fullName>
    </submittedName>
</protein>
<keyword evidence="1" id="KW-0813">Transport</keyword>
<evidence type="ECO:0000259" key="4">
    <source>
        <dbReference type="SMART" id="SM00775"/>
    </source>
</evidence>
<evidence type="ECO:0000256" key="2">
    <source>
        <dbReference type="ARBA" id="ARBA00023055"/>
    </source>
</evidence>
<dbReference type="InterPro" id="IPR036412">
    <property type="entry name" value="HAD-like_sf"/>
</dbReference>
<dbReference type="EMBL" id="BAABBO010000001">
    <property type="protein sequence ID" value="GAA3944900.1"/>
    <property type="molecule type" value="Genomic_DNA"/>
</dbReference>
<dbReference type="InterPro" id="IPR001666">
    <property type="entry name" value="PI_transfer"/>
</dbReference>
<dbReference type="Pfam" id="PF24695">
    <property type="entry name" value="PITM1-3"/>
    <property type="match status" value="1"/>
</dbReference>
<keyword evidence="3" id="KW-0732">Signal</keyword>
<feature type="signal peptide" evidence="3">
    <location>
        <begin position="1"/>
        <end position="25"/>
    </location>
</feature>
<feature type="chain" id="PRO_5046261673" evidence="3">
    <location>
        <begin position="26"/>
        <end position="332"/>
    </location>
</feature>
<dbReference type="Gene3D" id="3.40.50.1000">
    <property type="entry name" value="HAD superfamily/HAD-like"/>
    <property type="match status" value="1"/>
</dbReference>
<dbReference type="InterPro" id="IPR023214">
    <property type="entry name" value="HAD_sf"/>
</dbReference>
<dbReference type="SMART" id="SM00775">
    <property type="entry name" value="LNS2"/>
    <property type="match status" value="1"/>
</dbReference>
<dbReference type="SUPFAM" id="SSF56784">
    <property type="entry name" value="HAD-like"/>
    <property type="match status" value="1"/>
</dbReference>
<sequence length="332" mass="37152">MKLKGLCILSAFAGCTLGLSATTHAAETFCSDYDAVQSAPTLNKPAQRNFRNWGNRYLSWVHRPFHMVHDQIVREGSAATIVGKFDYSSVLHKDLENEDVHVYLYGTGSQNWEYLGEHRTNRDGKISVNVQKPQGDYVVRMVVEGDHSEAIGYLTVVAEGRKAVLFDIDGTLTLSDFEGVGDYLGIDNADMHNYADDVVWEYVSKGYQIVYLTGRGYWQAKTTRDWFNRNGLFGWHLRTDANQDNPIKPDTQQYKTDYINYLKNDVGLDIVRAYGNADTDVRAYAAAGIPPSDTYIIGEHAGMDGTNAVEGDYSLHYVEVAQPASEAGCSWR</sequence>
<organism evidence="5 6">
    <name type="scientific">Allohahella marinimesophila</name>
    <dbReference type="NCBI Taxonomy" id="1054972"/>
    <lineage>
        <taxon>Bacteria</taxon>
        <taxon>Pseudomonadati</taxon>
        <taxon>Pseudomonadota</taxon>
        <taxon>Gammaproteobacteria</taxon>
        <taxon>Oceanospirillales</taxon>
        <taxon>Hahellaceae</taxon>
        <taxon>Allohahella</taxon>
    </lineage>
</organism>
<comment type="caution">
    <text evidence="5">The sequence shown here is derived from an EMBL/GenBank/DDBJ whole genome shotgun (WGS) entry which is preliminary data.</text>
</comment>
<name>A0ABP7NEZ5_9GAMM</name>
<evidence type="ECO:0000256" key="1">
    <source>
        <dbReference type="ARBA" id="ARBA00022448"/>
    </source>
</evidence>
<accession>A0ABP7NEZ5</accession>
<dbReference type="Proteomes" id="UP001501337">
    <property type="component" value="Unassembled WGS sequence"/>
</dbReference>
<evidence type="ECO:0000256" key="3">
    <source>
        <dbReference type="SAM" id="SignalP"/>
    </source>
</evidence>
<dbReference type="PANTHER" id="PTHR10658:SF28">
    <property type="entry name" value="PHOSPHATIDYLINOSITOL TRANSFER PROTEIN ALPHA ISOFORM"/>
    <property type="match status" value="1"/>
</dbReference>
<evidence type="ECO:0000313" key="5">
    <source>
        <dbReference type="EMBL" id="GAA3944900.1"/>
    </source>
</evidence>
<dbReference type="PROSITE" id="PS51257">
    <property type="entry name" value="PROKAR_LIPOPROTEIN"/>
    <property type="match status" value="1"/>
</dbReference>
<feature type="domain" description="LNS2/PITP" evidence="4">
    <location>
        <begin position="164"/>
        <end position="306"/>
    </location>
</feature>